<dbReference type="GO" id="GO:1902903">
    <property type="term" value="P:regulation of supramolecular fiber organization"/>
    <property type="evidence" value="ECO:0007669"/>
    <property type="project" value="UniProtKB-ARBA"/>
</dbReference>
<keyword evidence="4" id="KW-0206">Cytoskeleton</keyword>
<evidence type="ECO:0000256" key="1">
    <source>
        <dbReference type="ARBA" id="ARBA00004245"/>
    </source>
</evidence>
<evidence type="ECO:0000313" key="8">
    <source>
        <dbReference type="EnsemblMetazoa" id="XP_019755215.1"/>
    </source>
</evidence>
<feature type="region of interest" description="Disordered" evidence="6">
    <location>
        <begin position="652"/>
        <end position="727"/>
    </location>
</feature>
<feature type="domain" description="TOG" evidence="7">
    <location>
        <begin position="1"/>
        <end position="233"/>
    </location>
</feature>
<dbReference type="GO" id="GO:0000776">
    <property type="term" value="C:kinetochore"/>
    <property type="evidence" value="ECO:0007669"/>
    <property type="project" value="TreeGrafter"/>
</dbReference>
<feature type="compositionally biased region" description="Polar residues" evidence="6">
    <location>
        <begin position="1062"/>
        <end position="1072"/>
    </location>
</feature>
<dbReference type="GO" id="GO:0008017">
    <property type="term" value="F:microtubule binding"/>
    <property type="evidence" value="ECO:0007669"/>
    <property type="project" value="TreeGrafter"/>
</dbReference>
<feature type="compositionally biased region" description="Polar residues" evidence="6">
    <location>
        <begin position="567"/>
        <end position="580"/>
    </location>
</feature>
<evidence type="ECO:0000256" key="4">
    <source>
        <dbReference type="ARBA" id="ARBA00023212"/>
    </source>
</evidence>
<feature type="domain" description="TOG" evidence="7">
    <location>
        <begin position="1135"/>
        <end position="1361"/>
    </location>
</feature>
<dbReference type="EnsemblMetazoa" id="XM_019899656.1">
    <property type="protein sequence ID" value="XP_019755215.1"/>
    <property type="gene ID" value="LOC109534101"/>
</dbReference>
<comment type="subcellular location">
    <subcellularLocation>
        <location evidence="1">Cytoplasm</location>
        <location evidence="1">Cytoskeleton</location>
    </subcellularLocation>
</comment>
<dbReference type="PROSITE" id="PS50077">
    <property type="entry name" value="HEAT_REPEAT"/>
    <property type="match status" value="1"/>
</dbReference>
<feature type="domain" description="TOG" evidence="7">
    <location>
        <begin position="764"/>
        <end position="1000"/>
    </location>
</feature>
<sequence>MAYSCPRDLDGFAPLLSKPDTLLRQQLGQDLLNFLAEPANPISCEDIGQFIESLVPWTNNSNYKVASLGIEILTFLIDRLGHDFRPYLQTVLPATIDRLGDAKDAVREKSQLLILKLLERNVLTPQTLFEKLTPGFTHKNAKIREEVLRCLVNTLNEHGAHSLTLSKFIPDIVRLLSDPTSSVRDTASATLVDLYRHVGEKLRMDIQKRNLVPQAKWQLLSSRFDEVRNRGELLPTASKTIEPSFDEVDRLQRTPAPVKMSSASTVKSKPNSANANSGLRRVGSIRTLSNPASTGAVDEELFLRSFEDVPNMQIFSPRDVTDTMKTIYATISDSSKDWNKRVEAMKKMRSLVMAGATHYEDFYVELKRFDIALQASIKDLRSQVVRETCITIAYLSQTLEAKFDKMAEMLLHHLIMLIQNSAKIMATSGEVAVKFIIKHIPNPRLIPIITNNATTSKSKEIRRACCEFIESMLALWPSHSLERHVVLLQEAIKKGVADADPEARVLSRKAFHRLRDHFPDHAESLLQSLEPSYRRALQGGETMSSSCSNSNLNSCFKSSRMYAKPTGVQSASGSTENLASTGGGLHRAPSLPRSYRQRSGIPVLSRADNTPGRNGFRSNSAIDLQAAQRAKARAQYSAMARNKIQSGTASLQGEVFQSARPKRTVETLVNPSPERVSRTRNRNSQSQPTSRSGSPSSRLAYLYNRSTDHDSPRPRRTSSGIPRSSQGKLGSFTAIHFIQCLRKRRQVLLSYSWSGSQQRLTSRDLWEPCRDINEIIVLCASTTWQERRDGLLSLQSYLAQDVKLTDGELKHLTEIFAKMFTDAHTKGMALFLDTLQEVIKMHKDDLEYWIYVLLQRVFMKIGGETLNSIASKLISTLELVRVCFGVDQLIPNVYRFLLDATQTPNVKSKTVMLNFLTSLCSQPDAAAAIVAPSNALQALQKIIAHSQDAKSMEIRQAAKVCIVALWNCDTAAVTLLLTELPKEQQDIASNIVHNHMRKTSTGSEPGSPMVPSSPKPPQSPSTPPFGDQEEVYKSLRRTTAEIQNYSFETLGPKLDGDRDTTSQDSGISQMSAGNDMRNDIAAIEEKMEDLNSRQFGLQSGSRSLPFAGLNGISETDSNGCRSLGDIKDSDAVVRDVIERCCIDHTTSVADKRKLLTQVLDLVHQGHVQGVMENFKKLLRIFIDHLAAGDTQNRILSLKIIAAIFQNSSLKCVWEKYVELITLKVLNAHSDEKREVIKEAETTAAAMARCVSPFDTVVYTLAPLIRTSPYPEDLGALKMLTKLVEANPEQITDQHLKEIMPGILKGTDHNESPVRKSSIFCMVALYKAVGEERLADYISGLTGSKVRLLRLYITRAEQQTTPNDTPKNAS</sequence>
<evidence type="ECO:0000313" key="9">
    <source>
        <dbReference type="Proteomes" id="UP000019118"/>
    </source>
</evidence>
<evidence type="ECO:0000256" key="3">
    <source>
        <dbReference type="ARBA" id="ARBA00022737"/>
    </source>
</evidence>
<dbReference type="GO" id="GO:0090307">
    <property type="term" value="P:mitotic spindle assembly"/>
    <property type="evidence" value="ECO:0007669"/>
    <property type="project" value="TreeGrafter"/>
</dbReference>
<evidence type="ECO:0000256" key="6">
    <source>
        <dbReference type="SAM" id="MobiDB-lite"/>
    </source>
</evidence>
<feature type="compositionally biased region" description="Low complexity" evidence="6">
    <location>
        <begin position="684"/>
        <end position="698"/>
    </location>
</feature>
<feature type="region of interest" description="Disordered" evidence="6">
    <location>
        <begin position="566"/>
        <end position="618"/>
    </location>
</feature>
<proteinExistence type="predicted"/>
<feature type="compositionally biased region" description="Polar residues" evidence="6">
    <location>
        <begin position="261"/>
        <end position="277"/>
    </location>
</feature>
<dbReference type="Pfam" id="PF12348">
    <property type="entry name" value="CLASP_N"/>
    <property type="match status" value="2"/>
</dbReference>
<dbReference type="Gene3D" id="1.25.10.10">
    <property type="entry name" value="Leucine-rich Repeat Variant"/>
    <property type="match status" value="4"/>
</dbReference>
<dbReference type="SUPFAM" id="SSF48371">
    <property type="entry name" value="ARM repeat"/>
    <property type="match status" value="2"/>
</dbReference>
<reference evidence="8" key="2">
    <citation type="submission" date="2024-08" db="UniProtKB">
        <authorList>
            <consortium name="EnsemblMetazoa"/>
        </authorList>
    </citation>
    <scope>IDENTIFICATION</scope>
</reference>
<dbReference type="PANTHER" id="PTHR21567:SF9">
    <property type="entry name" value="CLIP-ASSOCIATING PROTEIN"/>
    <property type="match status" value="1"/>
</dbReference>
<dbReference type="SMART" id="SM01349">
    <property type="entry name" value="TOG"/>
    <property type="match status" value="4"/>
</dbReference>
<feature type="region of interest" description="Disordered" evidence="6">
    <location>
        <begin position="1046"/>
        <end position="1072"/>
    </location>
</feature>
<keyword evidence="3" id="KW-0677">Repeat</keyword>
<dbReference type="PANTHER" id="PTHR21567">
    <property type="entry name" value="CLASP"/>
    <property type="match status" value="1"/>
</dbReference>
<dbReference type="GO" id="GO:0072686">
    <property type="term" value="C:mitotic spindle"/>
    <property type="evidence" value="ECO:0007669"/>
    <property type="project" value="TreeGrafter"/>
</dbReference>
<feature type="region of interest" description="Disordered" evidence="6">
    <location>
        <begin position="997"/>
        <end position="1029"/>
    </location>
</feature>
<evidence type="ECO:0000256" key="5">
    <source>
        <dbReference type="PROSITE-ProRule" id="PRU00103"/>
    </source>
</evidence>
<dbReference type="GO" id="GO:0005876">
    <property type="term" value="C:spindle microtubule"/>
    <property type="evidence" value="ECO:0007669"/>
    <property type="project" value="TreeGrafter"/>
</dbReference>
<dbReference type="InterPro" id="IPR024395">
    <property type="entry name" value="CLASP_N_dom"/>
</dbReference>
<feature type="domain" description="TOG" evidence="7">
    <location>
        <begin position="313"/>
        <end position="549"/>
    </location>
</feature>
<feature type="compositionally biased region" description="Polar residues" evidence="6">
    <location>
        <begin position="607"/>
        <end position="618"/>
    </location>
</feature>
<evidence type="ECO:0000256" key="2">
    <source>
        <dbReference type="ARBA" id="ARBA00022490"/>
    </source>
</evidence>
<dbReference type="GO" id="GO:0045180">
    <property type="term" value="C:basal cortex"/>
    <property type="evidence" value="ECO:0007669"/>
    <property type="project" value="TreeGrafter"/>
</dbReference>
<protein>
    <recommendedName>
        <fullName evidence="7">TOG domain-containing protein</fullName>
    </recommendedName>
</protein>
<dbReference type="GO" id="GO:0040001">
    <property type="term" value="P:establishment of mitotic spindle localization"/>
    <property type="evidence" value="ECO:0007669"/>
    <property type="project" value="TreeGrafter"/>
</dbReference>
<dbReference type="GO" id="GO:0005815">
    <property type="term" value="C:microtubule organizing center"/>
    <property type="evidence" value="ECO:0007669"/>
    <property type="project" value="TreeGrafter"/>
</dbReference>
<name>A0AAR5P2A2_DENPD</name>
<feature type="region of interest" description="Disordered" evidence="6">
    <location>
        <begin position="257"/>
        <end position="277"/>
    </location>
</feature>
<dbReference type="GO" id="GO:0005881">
    <property type="term" value="C:cytoplasmic microtubule"/>
    <property type="evidence" value="ECO:0007669"/>
    <property type="project" value="TreeGrafter"/>
</dbReference>
<accession>A0AAR5P2A2</accession>
<dbReference type="InterPro" id="IPR016024">
    <property type="entry name" value="ARM-type_fold"/>
</dbReference>
<dbReference type="Proteomes" id="UP000019118">
    <property type="component" value="Unassembled WGS sequence"/>
</dbReference>
<feature type="compositionally biased region" description="Pro residues" evidence="6">
    <location>
        <begin position="1011"/>
        <end position="1023"/>
    </location>
</feature>
<reference evidence="9" key="1">
    <citation type="journal article" date="2013" name="Genome Biol.">
        <title>Draft genome of the mountain pine beetle, Dendroctonus ponderosae Hopkins, a major forest pest.</title>
        <authorList>
            <person name="Keeling C.I."/>
            <person name="Yuen M.M."/>
            <person name="Liao N.Y."/>
            <person name="Docking T.R."/>
            <person name="Chan S.K."/>
            <person name="Taylor G.A."/>
            <person name="Palmquist D.L."/>
            <person name="Jackman S.D."/>
            <person name="Nguyen A."/>
            <person name="Li M."/>
            <person name="Henderson H."/>
            <person name="Janes J.K."/>
            <person name="Zhao Y."/>
            <person name="Pandoh P."/>
            <person name="Moore R."/>
            <person name="Sperling F.A."/>
            <person name="Huber D.P."/>
            <person name="Birol I."/>
            <person name="Jones S.J."/>
            <person name="Bohlmann J."/>
        </authorList>
    </citation>
    <scope>NUCLEOTIDE SEQUENCE</scope>
</reference>
<dbReference type="InterPro" id="IPR034085">
    <property type="entry name" value="TOG"/>
</dbReference>
<feature type="compositionally biased region" description="Polar residues" evidence="6">
    <location>
        <begin position="717"/>
        <end position="727"/>
    </location>
</feature>
<feature type="repeat" description="HEAT" evidence="5">
    <location>
        <begin position="168"/>
        <end position="205"/>
    </location>
</feature>
<dbReference type="Pfam" id="PF24987">
    <property type="entry name" value="HEAT_EF3_N"/>
    <property type="match status" value="1"/>
</dbReference>
<organism evidence="8 9">
    <name type="scientific">Dendroctonus ponderosae</name>
    <name type="common">Mountain pine beetle</name>
    <dbReference type="NCBI Taxonomy" id="77166"/>
    <lineage>
        <taxon>Eukaryota</taxon>
        <taxon>Metazoa</taxon>
        <taxon>Ecdysozoa</taxon>
        <taxon>Arthropoda</taxon>
        <taxon>Hexapoda</taxon>
        <taxon>Insecta</taxon>
        <taxon>Pterygota</taxon>
        <taxon>Neoptera</taxon>
        <taxon>Endopterygota</taxon>
        <taxon>Coleoptera</taxon>
        <taxon>Polyphaga</taxon>
        <taxon>Cucujiformia</taxon>
        <taxon>Curculionidae</taxon>
        <taxon>Scolytinae</taxon>
        <taxon>Dendroctonus</taxon>
    </lineage>
</organism>
<keyword evidence="2" id="KW-0963">Cytoplasm</keyword>
<dbReference type="InterPro" id="IPR021133">
    <property type="entry name" value="HEAT_type_2"/>
</dbReference>
<keyword evidence="9" id="KW-1185">Reference proteome</keyword>
<evidence type="ECO:0000259" key="7">
    <source>
        <dbReference type="SMART" id="SM01349"/>
    </source>
</evidence>
<dbReference type="GO" id="GO:0031110">
    <property type="term" value="P:regulation of microtubule polymerization or depolymerization"/>
    <property type="evidence" value="ECO:0007669"/>
    <property type="project" value="UniProtKB-ARBA"/>
</dbReference>
<dbReference type="InterPro" id="IPR011989">
    <property type="entry name" value="ARM-like"/>
</dbReference>